<dbReference type="SUPFAM" id="SSF74788">
    <property type="entry name" value="Cullin repeat-like"/>
    <property type="match status" value="1"/>
</dbReference>
<gene>
    <name evidence="3" type="ORF">LSALG_LOCUS39139</name>
</gene>
<dbReference type="EMBL" id="OX465085">
    <property type="protein sequence ID" value="CAI9300509.1"/>
    <property type="molecule type" value="Genomic_DNA"/>
</dbReference>
<proteinExistence type="inferred from homology"/>
<dbReference type="PANTHER" id="PTHR11932">
    <property type="entry name" value="CULLIN"/>
    <property type="match status" value="1"/>
</dbReference>
<feature type="domain" description="Cullin N-terminal" evidence="2">
    <location>
        <begin position="37"/>
        <end position="251"/>
    </location>
</feature>
<dbReference type="FunFam" id="1.20.1310.10:FF:000001">
    <property type="entry name" value="Cullin 3"/>
    <property type="match status" value="1"/>
</dbReference>
<dbReference type="Gene3D" id="1.20.1310.10">
    <property type="entry name" value="Cullin Repeats"/>
    <property type="match status" value="2"/>
</dbReference>
<dbReference type="Proteomes" id="UP001177003">
    <property type="component" value="Chromosome 9"/>
</dbReference>
<name>A0AA35ZX19_LACSI</name>
<keyword evidence="4" id="KW-1185">Reference proteome</keyword>
<sequence length="265" mass="31853">MMTFLRTIDFDEGWQFLEIRLMKLRIIMEGNHEPQFDSEESMMMYTIFNMCNQSPPDNHSGRLYDKYREIVQEYISSMVLPSLREKHGEFMLQELVQCWKNHKVMVKWLYRFFNYLDRYFVYKWNLPSINEVALTSFRDMVYEELKGKAKDVVIDLINREREGEIIDRALLKNVVDIYVEIGMGQMNYYVNDFENDMLAATAAYYYQKASKWIMKDSCLDYMLMAEYCLRKEKERVSHYLHSSSEPKLLEVDIKAIEKKVISKAH</sequence>
<dbReference type="InterPro" id="IPR001373">
    <property type="entry name" value="Cullin_N"/>
</dbReference>
<comment type="similarity">
    <text evidence="1">Belongs to the cullin family.</text>
</comment>
<dbReference type="FunFam" id="1.20.1310.10:FF:000021">
    <property type="entry name" value="Cullin-1, putative"/>
    <property type="match status" value="1"/>
</dbReference>
<reference evidence="3" key="1">
    <citation type="submission" date="2023-04" db="EMBL/GenBank/DDBJ databases">
        <authorList>
            <person name="Vijverberg K."/>
            <person name="Xiong W."/>
            <person name="Schranz E."/>
        </authorList>
    </citation>
    <scope>NUCLEOTIDE SEQUENCE</scope>
</reference>
<dbReference type="GO" id="GO:0031625">
    <property type="term" value="F:ubiquitin protein ligase binding"/>
    <property type="evidence" value="ECO:0007669"/>
    <property type="project" value="InterPro"/>
</dbReference>
<dbReference type="Pfam" id="PF00888">
    <property type="entry name" value="Cullin"/>
    <property type="match status" value="1"/>
</dbReference>
<organism evidence="3 4">
    <name type="scientific">Lactuca saligna</name>
    <name type="common">Willowleaf lettuce</name>
    <dbReference type="NCBI Taxonomy" id="75948"/>
    <lineage>
        <taxon>Eukaryota</taxon>
        <taxon>Viridiplantae</taxon>
        <taxon>Streptophyta</taxon>
        <taxon>Embryophyta</taxon>
        <taxon>Tracheophyta</taxon>
        <taxon>Spermatophyta</taxon>
        <taxon>Magnoliopsida</taxon>
        <taxon>eudicotyledons</taxon>
        <taxon>Gunneridae</taxon>
        <taxon>Pentapetalae</taxon>
        <taxon>asterids</taxon>
        <taxon>campanulids</taxon>
        <taxon>Asterales</taxon>
        <taxon>Asteraceae</taxon>
        <taxon>Cichorioideae</taxon>
        <taxon>Cichorieae</taxon>
        <taxon>Lactucinae</taxon>
        <taxon>Lactuca</taxon>
    </lineage>
</organism>
<accession>A0AA35ZX19</accession>
<protein>
    <recommendedName>
        <fullName evidence="2">Cullin N-terminal domain-containing protein</fullName>
    </recommendedName>
</protein>
<dbReference type="InterPro" id="IPR045093">
    <property type="entry name" value="Cullin"/>
</dbReference>
<dbReference type="AlphaFoldDB" id="A0AA35ZX19"/>
<evidence type="ECO:0000259" key="2">
    <source>
        <dbReference type="Pfam" id="PF00888"/>
    </source>
</evidence>
<evidence type="ECO:0000256" key="1">
    <source>
        <dbReference type="ARBA" id="ARBA00006019"/>
    </source>
</evidence>
<dbReference type="InterPro" id="IPR016159">
    <property type="entry name" value="Cullin_repeat-like_dom_sf"/>
</dbReference>
<evidence type="ECO:0000313" key="3">
    <source>
        <dbReference type="EMBL" id="CAI9300509.1"/>
    </source>
</evidence>
<dbReference type="GO" id="GO:0006511">
    <property type="term" value="P:ubiquitin-dependent protein catabolic process"/>
    <property type="evidence" value="ECO:0007669"/>
    <property type="project" value="InterPro"/>
</dbReference>
<evidence type="ECO:0000313" key="4">
    <source>
        <dbReference type="Proteomes" id="UP001177003"/>
    </source>
</evidence>